<proteinExistence type="predicted"/>
<feature type="transmembrane region" description="Helical" evidence="1">
    <location>
        <begin position="31"/>
        <end position="52"/>
    </location>
</feature>
<dbReference type="Proteomes" id="UP000029518">
    <property type="component" value="Chromosome"/>
</dbReference>
<accession>A0A089LFW9</accession>
<protein>
    <submittedName>
        <fullName evidence="2">Uncharacterized protein</fullName>
    </submittedName>
</protein>
<name>A0A089LFW9_PAEBO</name>
<evidence type="ECO:0000313" key="3">
    <source>
        <dbReference type="Proteomes" id="UP000029518"/>
    </source>
</evidence>
<sequence length="60" mass="6960">MHDDNNYRVRERRVSKVSKEKRQEEFRKNGCASIILLIILGPFLFLGLSQLIDAISSLLK</sequence>
<evidence type="ECO:0000256" key="1">
    <source>
        <dbReference type="SAM" id="Phobius"/>
    </source>
</evidence>
<dbReference type="EMBL" id="CP009285">
    <property type="protein sequence ID" value="AIQ58043.1"/>
    <property type="molecule type" value="Genomic_DNA"/>
</dbReference>
<keyword evidence="1" id="KW-0472">Membrane</keyword>
<keyword evidence="1" id="KW-1133">Transmembrane helix</keyword>
<keyword evidence="1" id="KW-0812">Transmembrane</keyword>
<gene>
    <name evidence="2" type="ORF">PBOR_14720</name>
</gene>
<dbReference type="HOGENOM" id="CLU_2937218_0_0_9"/>
<reference evidence="2" key="1">
    <citation type="submission" date="2014-08" db="EMBL/GenBank/DDBJ databases">
        <title>Comparative genomics of the Paenibacillus odorifer group.</title>
        <authorList>
            <person name="den Bakker H.C."/>
            <person name="Tsai Y.-C.Y.-C."/>
            <person name="Martin N."/>
            <person name="Korlach J."/>
            <person name="Wiedmann M."/>
        </authorList>
    </citation>
    <scope>NUCLEOTIDE SEQUENCE [LARGE SCALE GENOMIC DNA]</scope>
    <source>
        <strain evidence="2">DSM 13188</strain>
    </source>
</reference>
<organism evidence="2 3">
    <name type="scientific">Paenibacillus borealis</name>
    <dbReference type="NCBI Taxonomy" id="160799"/>
    <lineage>
        <taxon>Bacteria</taxon>
        <taxon>Bacillati</taxon>
        <taxon>Bacillota</taxon>
        <taxon>Bacilli</taxon>
        <taxon>Bacillales</taxon>
        <taxon>Paenibacillaceae</taxon>
        <taxon>Paenibacillus</taxon>
    </lineage>
</organism>
<dbReference type="KEGG" id="pbd:PBOR_14720"/>
<keyword evidence="3" id="KW-1185">Reference proteome</keyword>
<evidence type="ECO:0000313" key="2">
    <source>
        <dbReference type="EMBL" id="AIQ58043.1"/>
    </source>
</evidence>
<dbReference type="AlphaFoldDB" id="A0A089LFW9"/>